<reference evidence="12 13" key="1">
    <citation type="submission" date="2017-01" db="EMBL/GenBank/DDBJ databases">
        <authorList>
            <person name="Mah S.A."/>
            <person name="Swanson W.J."/>
            <person name="Moy G.W."/>
            <person name="Vacquier V.D."/>
        </authorList>
    </citation>
    <scope>NUCLEOTIDE SEQUENCE [LARGE SCALE GENOMIC DNA]</scope>
    <source>
        <strain evidence="12 13">DCY110</strain>
    </source>
</reference>
<dbReference type="Pfam" id="PF00360">
    <property type="entry name" value="PHY"/>
    <property type="match status" value="1"/>
</dbReference>
<dbReference type="InterPro" id="IPR003594">
    <property type="entry name" value="HATPase_dom"/>
</dbReference>
<dbReference type="InterPro" id="IPR029016">
    <property type="entry name" value="GAF-like_dom_sf"/>
</dbReference>
<feature type="domain" description="Histidine kinase" evidence="11">
    <location>
        <begin position="526"/>
        <end position="735"/>
    </location>
</feature>
<dbReference type="GO" id="GO:0009881">
    <property type="term" value="F:photoreceptor activity"/>
    <property type="evidence" value="ECO:0007669"/>
    <property type="project" value="UniProtKB-KW"/>
</dbReference>
<dbReference type="SMART" id="SM00065">
    <property type="entry name" value="GAF"/>
    <property type="match status" value="1"/>
</dbReference>
<dbReference type="SMART" id="SM00387">
    <property type="entry name" value="HATPase_c"/>
    <property type="match status" value="1"/>
</dbReference>
<dbReference type="InterPro" id="IPR005467">
    <property type="entry name" value="His_kinase_dom"/>
</dbReference>
<dbReference type="Pfam" id="PF08446">
    <property type="entry name" value="PAS_2"/>
    <property type="match status" value="1"/>
</dbReference>
<evidence type="ECO:0000313" key="12">
    <source>
        <dbReference type="EMBL" id="APW37850.1"/>
    </source>
</evidence>
<evidence type="ECO:0000259" key="11">
    <source>
        <dbReference type="PROSITE" id="PS50109"/>
    </source>
</evidence>
<keyword evidence="8" id="KW-0157">Chromophore</keyword>
<dbReference type="GO" id="GO:0006355">
    <property type="term" value="P:regulation of DNA-templated transcription"/>
    <property type="evidence" value="ECO:0007669"/>
    <property type="project" value="InterPro"/>
</dbReference>
<dbReference type="Pfam" id="PF01590">
    <property type="entry name" value="GAF"/>
    <property type="match status" value="1"/>
</dbReference>
<keyword evidence="5" id="KW-0716">Sensory transduction</keyword>
<keyword evidence="4" id="KW-0600">Photoreceptor protein</keyword>
<dbReference type="Gene3D" id="3.30.450.20">
    <property type="entry name" value="PAS domain"/>
    <property type="match status" value="1"/>
</dbReference>
<dbReference type="AlphaFoldDB" id="A0A1P8JVR4"/>
<dbReference type="PANTHER" id="PTHR42878">
    <property type="entry name" value="TWO-COMPONENT HISTIDINE KINASE"/>
    <property type="match status" value="1"/>
</dbReference>
<feature type="domain" description="Phytochrome chromophore attachment site" evidence="10">
    <location>
        <begin position="154"/>
        <end position="310"/>
    </location>
</feature>
<dbReference type="InterPro" id="IPR013515">
    <property type="entry name" value="Phytochrome_cen-reg"/>
</dbReference>
<dbReference type="PROSITE" id="PS50046">
    <property type="entry name" value="PHYTOCHROME_2"/>
    <property type="match status" value="1"/>
</dbReference>
<dbReference type="InterPro" id="IPR013654">
    <property type="entry name" value="PAS_2"/>
</dbReference>
<dbReference type="CDD" id="cd00075">
    <property type="entry name" value="HATPase"/>
    <property type="match status" value="1"/>
</dbReference>
<dbReference type="Proteomes" id="UP000186609">
    <property type="component" value="Chromosome"/>
</dbReference>
<comment type="similarity">
    <text evidence="2">In the N-terminal section; belongs to the phytochrome family.</text>
</comment>
<keyword evidence="13" id="KW-1185">Reference proteome</keyword>
<dbReference type="Pfam" id="PF00512">
    <property type="entry name" value="HisKA"/>
    <property type="match status" value="1"/>
</dbReference>
<dbReference type="Gene3D" id="3.30.450.40">
    <property type="match status" value="1"/>
</dbReference>
<gene>
    <name evidence="12" type="ORF">RD110_12090</name>
</gene>
<dbReference type="GO" id="GO:0000155">
    <property type="term" value="F:phosphorelay sensor kinase activity"/>
    <property type="evidence" value="ECO:0007669"/>
    <property type="project" value="InterPro"/>
</dbReference>
<evidence type="ECO:0000256" key="2">
    <source>
        <dbReference type="ARBA" id="ARBA00006402"/>
    </source>
</evidence>
<dbReference type="InterPro" id="IPR001294">
    <property type="entry name" value="Phytochrome"/>
</dbReference>
<dbReference type="InterPro" id="IPR043150">
    <property type="entry name" value="Phytochrome_PHY_sf"/>
</dbReference>
<dbReference type="EMBL" id="CP019236">
    <property type="protein sequence ID" value="APW37850.1"/>
    <property type="molecule type" value="Genomic_DNA"/>
</dbReference>
<evidence type="ECO:0000256" key="9">
    <source>
        <dbReference type="ARBA" id="ARBA00023170"/>
    </source>
</evidence>
<dbReference type="PANTHER" id="PTHR42878:SF15">
    <property type="entry name" value="BACTERIOPHYTOCHROME"/>
    <property type="match status" value="1"/>
</dbReference>
<dbReference type="SUPFAM" id="SSF47384">
    <property type="entry name" value="Homodimeric domain of signal transducing histidine kinase"/>
    <property type="match status" value="1"/>
</dbReference>
<dbReference type="SUPFAM" id="SSF55781">
    <property type="entry name" value="GAF domain-like"/>
    <property type="match status" value="2"/>
</dbReference>
<dbReference type="GO" id="GO:0007234">
    <property type="term" value="P:osmosensory signaling via phosphorelay pathway"/>
    <property type="evidence" value="ECO:0007669"/>
    <property type="project" value="TreeGrafter"/>
</dbReference>
<dbReference type="InterPro" id="IPR003018">
    <property type="entry name" value="GAF"/>
</dbReference>
<dbReference type="InterPro" id="IPR036097">
    <property type="entry name" value="HisK_dim/P_sf"/>
</dbReference>
<dbReference type="GO" id="GO:0030295">
    <property type="term" value="F:protein kinase activator activity"/>
    <property type="evidence" value="ECO:0007669"/>
    <property type="project" value="TreeGrafter"/>
</dbReference>
<evidence type="ECO:0000256" key="4">
    <source>
        <dbReference type="ARBA" id="ARBA00022543"/>
    </source>
</evidence>
<organism evidence="12 13">
    <name type="scientific">Rhodoferax koreensis</name>
    <dbReference type="NCBI Taxonomy" id="1842727"/>
    <lineage>
        <taxon>Bacteria</taxon>
        <taxon>Pseudomonadati</taxon>
        <taxon>Pseudomonadota</taxon>
        <taxon>Betaproteobacteria</taxon>
        <taxon>Burkholderiales</taxon>
        <taxon>Comamonadaceae</taxon>
        <taxon>Rhodoferax</taxon>
    </lineage>
</organism>
<evidence type="ECO:0000256" key="8">
    <source>
        <dbReference type="ARBA" id="ARBA00022991"/>
    </source>
</evidence>
<dbReference type="Gene3D" id="3.30.450.270">
    <property type="match status" value="1"/>
</dbReference>
<dbReference type="InterPro" id="IPR050351">
    <property type="entry name" value="BphY/WalK/GraS-like"/>
</dbReference>
<dbReference type="GO" id="GO:0009584">
    <property type="term" value="P:detection of visible light"/>
    <property type="evidence" value="ECO:0007669"/>
    <property type="project" value="InterPro"/>
</dbReference>
<dbReference type="SUPFAM" id="SSF55785">
    <property type="entry name" value="PYP-like sensor domain (PAS domain)"/>
    <property type="match status" value="1"/>
</dbReference>
<dbReference type="Gene3D" id="1.10.287.130">
    <property type="match status" value="1"/>
</dbReference>
<name>A0A1P8JVR4_9BURK</name>
<sequence>MDEPVKSPSVPFDAVTLENCDREPIHTPAHIQPHGVLFAFDHAGVLTHRSDNAAAMLGGGGLPALGEMLSHAHFTEFEGLHELLQRTRESAADGDVIPHATEIHSVHGDFDVVAHRTESGLICEFESRLGSEPTAPSFAFTAHRAMEKLKRQHSIEGLLSTAVEQVASLTGFDRVMAYRFRHDESGDVVAETVRPGLDLFLGRRYPASDIPAQARRLYVINTLRLIADVGASPVPVTRARPDAPSVDMSHGVLRSVSPVHIEYLGNMGVAASMSVSIVIGGRLWGMLACHHMQPRRVSYTVRMACDVLAQILASNLQGALAKEQAVLTDQAASLRSRVVERVLHADDLIEALSGEADALCAALNAPGLLLAQGGNVQVFGGVAQPVAAALVQWLNDSGAIPGRLLHMDSLAGMPEPLALQMENWTGLLALPFGEEVPSWLVLLRKEQIETIHWGGKPEKEYRIGPLGPRLTPRGSFELWRETVRGKAVPWSATEIDSAQKLLDELMRADAAHMAELRRARAQLMAMLGHDLRDPLQSIADTATLLGESGDRQISRRLQSSSSRMQRLVTQVLDMSRMHGGVGLSFNKQPVDLVKLLEGMLVENRRSHPGMEIQPIMPRKLMALVDGERIGQVVAKLLSNASRYGVPGEPVLVELHERGGMVVLEVSNTGQALDETLAANMFLPFKRKSPDALDARKGLGLGLYIAHQVLEGHGGTLSYSYAEPYVVFTAVFPAGLSPENPSGPTPPRSA</sequence>
<dbReference type="InterPro" id="IPR036890">
    <property type="entry name" value="HATPase_C_sf"/>
</dbReference>
<dbReference type="SMART" id="SM00388">
    <property type="entry name" value="HisKA"/>
    <property type="match status" value="1"/>
</dbReference>
<evidence type="ECO:0000256" key="5">
    <source>
        <dbReference type="ARBA" id="ARBA00022606"/>
    </source>
</evidence>
<dbReference type="CDD" id="cd00082">
    <property type="entry name" value="HisKA"/>
    <property type="match status" value="1"/>
</dbReference>
<comment type="catalytic activity">
    <reaction evidence="1">
        <text>ATP + protein L-histidine = ADP + protein N-phospho-L-histidine.</text>
        <dbReference type="EC" id="2.7.13.3"/>
    </reaction>
</comment>
<evidence type="ECO:0000259" key="10">
    <source>
        <dbReference type="PROSITE" id="PS50046"/>
    </source>
</evidence>
<evidence type="ECO:0000256" key="6">
    <source>
        <dbReference type="ARBA" id="ARBA00022679"/>
    </source>
</evidence>
<dbReference type="KEGG" id="rhy:RD110_12090"/>
<dbReference type="GO" id="GO:0000156">
    <property type="term" value="F:phosphorelay response regulator activity"/>
    <property type="evidence" value="ECO:0007669"/>
    <property type="project" value="TreeGrafter"/>
</dbReference>
<dbReference type="InterPro" id="IPR016132">
    <property type="entry name" value="Phyto_chromo_attachment"/>
</dbReference>
<dbReference type="InterPro" id="IPR035965">
    <property type="entry name" value="PAS-like_dom_sf"/>
</dbReference>
<accession>A0A1P8JVR4</accession>
<proteinExistence type="inferred from homology"/>
<evidence type="ECO:0000256" key="3">
    <source>
        <dbReference type="ARBA" id="ARBA00012438"/>
    </source>
</evidence>
<dbReference type="EC" id="2.7.13.3" evidence="3"/>
<protein>
    <recommendedName>
        <fullName evidence="3">histidine kinase</fullName>
        <ecNumber evidence="3">2.7.13.3</ecNumber>
    </recommendedName>
</protein>
<dbReference type="Pfam" id="PF02518">
    <property type="entry name" value="HATPase_c"/>
    <property type="match status" value="1"/>
</dbReference>
<keyword evidence="7" id="KW-0418">Kinase</keyword>
<dbReference type="PROSITE" id="PS50109">
    <property type="entry name" value="HIS_KIN"/>
    <property type="match status" value="1"/>
</dbReference>
<dbReference type="OrthoDB" id="9808408at2"/>
<keyword evidence="6" id="KW-0808">Transferase</keyword>
<keyword evidence="9" id="KW-0675">Receptor</keyword>
<evidence type="ECO:0000313" key="13">
    <source>
        <dbReference type="Proteomes" id="UP000186609"/>
    </source>
</evidence>
<evidence type="ECO:0000256" key="7">
    <source>
        <dbReference type="ARBA" id="ARBA00022777"/>
    </source>
</evidence>
<dbReference type="STRING" id="1842727.RD110_12090"/>
<dbReference type="InterPro" id="IPR003661">
    <property type="entry name" value="HisK_dim/P_dom"/>
</dbReference>
<dbReference type="Gene3D" id="3.30.565.10">
    <property type="entry name" value="Histidine kinase-like ATPase, C-terminal domain"/>
    <property type="match status" value="1"/>
</dbReference>
<evidence type="ECO:0000256" key="1">
    <source>
        <dbReference type="ARBA" id="ARBA00000085"/>
    </source>
</evidence>
<dbReference type="PRINTS" id="PR01033">
    <property type="entry name" value="PHYTOCHROME"/>
</dbReference>
<dbReference type="SUPFAM" id="SSF55874">
    <property type="entry name" value="ATPase domain of HSP90 chaperone/DNA topoisomerase II/histidine kinase"/>
    <property type="match status" value="1"/>
</dbReference>